<dbReference type="RefSeq" id="WP_251947690.1">
    <property type="nucleotide sequence ID" value="NZ_CP080572.1"/>
</dbReference>
<dbReference type="Gene3D" id="3.30.70.660">
    <property type="entry name" value="Pseudouridine synthase I, catalytic domain, C-terminal subdomain"/>
    <property type="match status" value="1"/>
</dbReference>
<dbReference type="NCBIfam" id="TIGR00071">
    <property type="entry name" value="hisT_truA"/>
    <property type="match status" value="1"/>
</dbReference>
<feature type="binding site" evidence="4 6">
    <location>
        <position position="110"/>
    </location>
    <ligand>
        <name>substrate</name>
    </ligand>
</feature>
<dbReference type="GeneID" id="72777913"/>
<keyword evidence="3 4" id="KW-0413">Isomerase</keyword>
<dbReference type="InterPro" id="IPR020095">
    <property type="entry name" value="PsdUridine_synth_TruA_C"/>
</dbReference>
<dbReference type="Gene3D" id="3.30.70.580">
    <property type="entry name" value="Pseudouridine synthase I, catalytic domain, N-terminal subdomain"/>
    <property type="match status" value="1"/>
</dbReference>
<dbReference type="KEGG" id="thei:K1720_06160"/>
<dbReference type="EC" id="5.4.99.12" evidence="4"/>
<evidence type="ECO:0000256" key="7">
    <source>
        <dbReference type="RuleBase" id="RU003792"/>
    </source>
</evidence>
<dbReference type="GO" id="GO:0031119">
    <property type="term" value="P:tRNA pseudouridine synthesis"/>
    <property type="evidence" value="ECO:0007669"/>
    <property type="project" value="UniProtKB-UniRule"/>
</dbReference>
<dbReference type="AlphaFoldDB" id="A0A9E7M824"/>
<dbReference type="HAMAP" id="MF_00171">
    <property type="entry name" value="TruA"/>
    <property type="match status" value="1"/>
</dbReference>
<dbReference type="InterPro" id="IPR001406">
    <property type="entry name" value="PsdUridine_synth_TruA"/>
</dbReference>
<dbReference type="InterPro" id="IPR020097">
    <property type="entry name" value="PsdUridine_synth_TruA_a/b_dom"/>
</dbReference>
<dbReference type="InterPro" id="IPR020094">
    <property type="entry name" value="TruA/RsuA/RluB/E/F_N"/>
</dbReference>
<protein>
    <recommendedName>
        <fullName evidence="4">tRNA pseudouridine synthase A</fullName>
        <ecNumber evidence="4">5.4.99.12</ecNumber>
    </recommendedName>
    <alternativeName>
        <fullName evidence="4">tRNA pseudouridine(38-40) synthase</fullName>
    </alternativeName>
    <alternativeName>
        <fullName evidence="4">tRNA pseudouridylate synthase I</fullName>
    </alternativeName>
    <alternativeName>
        <fullName evidence="4">tRNA-uridine isomerase I</fullName>
    </alternativeName>
</protein>
<reference evidence="9 10" key="1">
    <citation type="submission" date="2021-08" db="EMBL/GenBank/DDBJ databases">
        <title>Thermococcus onnuriiensis IOH2.</title>
        <authorList>
            <person name="Park Y.-J."/>
        </authorList>
    </citation>
    <scope>NUCLEOTIDE SEQUENCE [LARGE SCALE GENOMIC DNA]</scope>
    <source>
        <strain evidence="9 10">IOH2</strain>
    </source>
</reference>
<comment type="catalytic activity">
    <reaction evidence="4 7">
        <text>uridine(38/39/40) in tRNA = pseudouridine(38/39/40) in tRNA</text>
        <dbReference type="Rhea" id="RHEA:22376"/>
        <dbReference type="Rhea" id="RHEA-COMP:10085"/>
        <dbReference type="Rhea" id="RHEA-COMP:10087"/>
        <dbReference type="ChEBI" id="CHEBI:65314"/>
        <dbReference type="ChEBI" id="CHEBI:65315"/>
        <dbReference type="EC" id="5.4.99.12"/>
    </reaction>
</comment>
<feature type="active site" description="Nucleophile" evidence="4 5">
    <location>
        <position position="55"/>
    </location>
</feature>
<dbReference type="GO" id="GO:0160147">
    <property type="term" value="F:tRNA pseudouridine(38-40) synthase activity"/>
    <property type="evidence" value="ECO:0007669"/>
    <property type="project" value="UniProtKB-EC"/>
</dbReference>
<keyword evidence="2 4" id="KW-0819">tRNA processing</keyword>
<dbReference type="PANTHER" id="PTHR11142">
    <property type="entry name" value="PSEUDOURIDYLATE SYNTHASE"/>
    <property type="match status" value="1"/>
</dbReference>
<evidence type="ECO:0000313" key="10">
    <source>
        <dbReference type="Proteomes" id="UP001056425"/>
    </source>
</evidence>
<organism evidence="9 10">
    <name type="scientific">Thermococcus argininiproducens</name>
    <dbReference type="NCBI Taxonomy" id="2866384"/>
    <lineage>
        <taxon>Archaea</taxon>
        <taxon>Methanobacteriati</taxon>
        <taxon>Methanobacteriota</taxon>
        <taxon>Thermococci</taxon>
        <taxon>Thermococcales</taxon>
        <taxon>Thermococcaceae</taxon>
        <taxon>Thermococcus</taxon>
    </lineage>
</organism>
<evidence type="ECO:0000259" key="8">
    <source>
        <dbReference type="Pfam" id="PF01416"/>
    </source>
</evidence>
<keyword evidence="10" id="KW-1185">Reference proteome</keyword>
<evidence type="ECO:0000313" key="9">
    <source>
        <dbReference type="EMBL" id="USG99130.1"/>
    </source>
</evidence>
<comment type="similarity">
    <text evidence="1 4 7">Belongs to the tRNA pseudouridine synthase TruA family.</text>
</comment>
<evidence type="ECO:0000256" key="5">
    <source>
        <dbReference type="PIRSR" id="PIRSR001430-1"/>
    </source>
</evidence>
<dbReference type="PIRSF" id="PIRSF001430">
    <property type="entry name" value="tRNA_psdUrid_synth"/>
    <property type="match status" value="1"/>
</dbReference>
<feature type="domain" description="Pseudouridine synthase I TruA alpha/beta" evidence="8">
    <location>
        <begin position="128"/>
        <end position="227"/>
    </location>
</feature>
<evidence type="ECO:0000256" key="2">
    <source>
        <dbReference type="ARBA" id="ARBA00022694"/>
    </source>
</evidence>
<dbReference type="Pfam" id="PF01416">
    <property type="entry name" value="PseudoU_synth_1"/>
    <property type="match status" value="1"/>
</dbReference>
<evidence type="ECO:0000256" key="4">
    <source>
        <dbReference type="HAMAP-Rule" id="MF_00171"/>
    </source>
</evidence>
<dbReference type="Proteomes" id="UP001056425">
    <property type="component" value="Chromosome"/>
</dbReference>
<comment type="caution">
    <text evidence="4">Lacks conserved residue(s) required for the propagation of feature annotation.</text>
</comment>
<evidence type="ECO:0000256" key="6">
    <source>
        <dbReference type="PIRSR" id="PIRSR001430-2"/>
    </source>
</evidence>
<gene>
    <name evidence="4 9" type="primary">truA</name>
    <name evidence="9" type="ORF">K1720_06160</name>
</gene>
<evidence type="ECO:0000256" key="3">
    <source>
        <dbReference type="ARBA" id="ARBA00023235"/>
    </source>
</evidence>
<comment type="function">
    <text evidence="4">Formation of pseudouridine at positions 38, 39 and 40 in the anticodon stem and loop of transfer RNAs.</text>
</comment>
<dbReference type="PANTHER" id="PTHR11142:SF0">
    <property type="entry name" value="TRNA PSEUDOURIDINE SYNTHASE-LIKE 1"/>
    <property type="match status" value="1"/>
</dbReference>
<sequence>MRIALKIAYDGTGFYGFQRQPGLRTVEGEVIRVLKKLGIIEDIREANFKGASRTDRGVSAFGNVIAFDTNRPDLTEPRILNHYLNDVWVLGNASVPEDFHPRFWAMGKVYRYYLFNEGIDLVKLKSCAELFIGEHDFSNFARLEEFKNPVRVIRRIDVIPRGRIIMIEVEGESFLWEMVRRIVTALKFCGMGIFSEEEISFMLKEKVDKKLPPAPPENLVLWQIKYENIEFKKDSYAIEKVKREFFERFRMHLTRAAIFEDWITSL</sequence>
<dbReference type="SUPFAM" id="SSF55120">
    <property type="entry name" value="Pseudouridine synthase"/>
    <property type="match status" value="1"/>
</dbReference>
<dbReference type="EMBL" id="CP080572">
    <property type="protein sequence ID" value="USG99130.1"/>
    <property type="molecule type" value="Genomic_DNA"/>
</dbReference>
<dbReference type="InterPro" id="IPR020103">
    <property type="entry name" value="PsdUridine_synth_cat_dom_sf"/>
</dbReference>
<accession>A0A9E7M824</accession>
<evidence type="ECO:0000256" key="1">
    <source>
        <dbReference type="ARBA" id="ARBA00009375"/>
    </source>
</evidence>
<dbReference type="GO" id="GO:0003723">
    <property type="term" value="F:RNA binding"/>
    <property type="evidence" value="ECO:0007669"/>
    <property type="project" value="InterPro"/>
</dbReference>
<proteinExistence type="inferred from homology"/>
<name>A0A9E7M824_9EURY</name>